<dbReference type="GO" id="GO:0005737">
    <property type="term" value="C:cytoplasm"/>
    <property type="evidence" value="ECO:0007669"/>
    <property type="project" value="UniProtKB-SubCell"/>
</dbReference>
<keyword evidence="5" id="KW-0804">Transcription</keyword>
<organism evidence="7 8">
    <name type="scientific">Salipiger marinus</name>
    <dbReference type="NCBI Taxonomy" id="555512"/>
    <lineage>
        <taxon>Bacteria</taxon>
        <taxon>Pseudomonadati</taxon>
        <taxon>Pseudomonadota</taxon>
        <taxon>Alphaproteobacteria</taxon>
        <taxon>Rhodobacterales</taxon>
        <taxon>Roseobacteraceae</taxon>
        <taxon>Salipiger</taxon>
    </lineage>
</organism>
<dbReference type="PANTHER" id="PTHR33164">
    <property type="entry name" value="TRANSCRIPTIONAL REGULATOR, MARR FAMILY"/>
    <property type="match status" value="1"/>
</dbReference>
<evidence type="ECO:0000256" key="3">
    <source>
        <dbReference type="ARBA" id="ARBA00023015"/>
    </source>
</evidence>
<dbReference type="OrthoDB" id="9806864at2"/>
<feature type="domain" description="HTH marR-type" evidence="6">
    <location>
        <begin position="13"/>
        <end position="143"/>
    </location>
</feature>
<dbReference type="GO" id="GO:0003700">
    <property type="term" value="F:DNA-binding transcription factor activity"/>
    <property type="evidence" value="ECO:0007669"/>
    <property type="project" value="InterPro"/>
</dbReference>
<evidence type="ECO:0000256" key="2">
    <source>
        <dbReference type="ARBA" id="ARBA00022490"/>
    </source>
</evidence>
<comment type="subcellular location">
    <subcellularLocation>
        <location evidence="1">Cytoplasm</location>
    </subcellularLocation>
</comment>
<dbReference type="Pfam" id="PF22381">
    <property type="entry name" value="Staph_reg_Sar_Rot"/>
    <property type="match status" value="1"/>
</dbReference>
<proteinExistence type="predicted"/>
<dbReference type="FunFam" id="1.10.10.10:FF:000163">
    <property type="entry name" value="MarR family transcriptional regulator"/>
    <property type="match status" value="1"/>
</dbReference>
<name>A0A1G8KWM6_9RHOB</name>
<dbReference type="InterPro" id="IPR011991">
    <property type="entry name" value="ArsR-like_HTH"/>
</dbReference>
<dbReference type="PROSITE" id="PS50995">
    <property type="entry name" value="HTH_MARR_2"/>
    <property type="match status" value="1"/>
</dbReference>
<keyword evidence="3" id="KW-0805">Transcription regulation</keyword>
<keyword evidence="4 7" id="KW-0238">DNA-binding</keyword>
<evidence type="ECO:0000313" key="8">
    <source>
        <dbReference type="Proteomes" id="UP000199093"/>
    </source>
</evidence>
<dbReference type="AlphaFoldDB" id="A0A1G8KWM6"/>
<dbReference type="Gene3D" id="1.10.10.10">
    <property type="entry name" value="Winged helix-like DNA-binding domain superfamily/Winged helix DNA-binding domain"/>
    <property type="match status" value="1"/>
</dbReference>
<keyword evidence="2" id="KW-0963">Cytoplasm</keyword>
<evidence type="ECO:0000256" key="4">
    <source>
        <dbReference type="ARBA" id="ARBA00023125"/>
    </source>
</evidence>
<dbReference type="InterPro" id="IPR039422">
    <property type="entry name" value="MarR/SlyA-like"/>
</dbReference>
<dbReference type="InterPro" id="IPR036388">
    <property type="entry name" value="WH-like_DNA-bd_sf"/>
</dbReference>
<dbReference type="InterPro" id="IPR000835">
    <property type="entry name" value="HTH_MarR-typ"/>
</dbReference>
<dbReference type="InterPro" id="IPR055166">
    <property type="entry name" value="Transc_reg_Sar_Rot_HTH"/>
</dbReference>
<evidence type="ECO:0000256" key="1">
    <source>
        <dbReference type="ARBA" id="ARBA00004496"/>
    </source>
</evidence>
<dbReference type="RefSeq" id="WP_089845423.1">
    <property type="nucleotide sequence ID" value="NZ_FNEJ01000005.1"/>
</dbReference>
<reference evidence="7 8" key="1">
    <citation type="submission" date="2016-10" db="EMBL/GenBank/DDBJ databases">
        <authorList>
            <person name="de Groot N.N."/>
        </authorList>
    </citation>
    <scope>NUCLEOTIDE SEQUENCE [LARGE SCALE GENOMIC DNA]</scope>
    <source>
        <strain evidence="7 8">DSM 26424</strain>
    </source>
</reference>
<dbReference type="Proteomes" id="UP000199093">
    <property type="component" value="Unassembled WGS sequence"/>
</dbReference>
<evidence type="ECO:0000256" key="5">
    <source>
        <dbReference type="ARBA" id="ARBA00023163"/>
    </source>
</evidence>
<evidence type="ECO:0000259" key="6">
    <source>
        <dbReference type="PROSITE" id="PS50995"/>
    </source>
</evidence>
<dbReference type="PRINTS" id="PR00598">
    <property type="entry name" value="HTHMARR"/>
</dbReference>
<gene>
    <name evidence="7" type="ORF">SAMN04487993_1005131</name>
</gene>
<dbReference type="GO" id="GO:0003677">
    <property type="term" value="F:DNA binding"/>
    <property type="evidence" value="ECO:0007669"/>
    <property type="project" value="UniProtKB-KW"/>
</dbReference>
<dbReference type="InterPro" id="IPR036390">
    <property type="entry name" value="WH_DNA-bd_sf"/>
</dbReference>
<protein>
    <submittedName>
        <fullName evidence="7">DNA-binding transcriptional regulator, MarR family</fullName>
    </submittedName>
</protein>
<sequence length="160" mass="17335">MTADSPSPPVPLEDQLCFAIHSASMAIQRLYKPMLDEMGLTYPQYLVLNVLWREEGQSVGAIAARLALESSTLTPLLKRLEAAGLLRRTRNPQNERQVLIALTDKGRALRGGAGCLGAALLDASGEPASELARLNRDITALRDAIYGQIGTWDPAPQDRA</sequence>
<dbReference type="SUPFAM" id="SSF46785">
    <property type="entry name" value="Winged helix' DNA-binding domain"/>
    <property type="match status" value="1"/>
</dbReference>
<keyword evidence="8" id="KW-1185">Reference proteome</keyword>
<accession>A0A1G8KWM6</accession>
<dbReference type="GO" id="GO:0006950">
    <property type="term" value="P:response to stress"/>
    <property type="evidence" value="ECO:0007669"/>
    <property type="project" value="TreeGrafter"/>
</dbReference>
<evidence type="ECO:0000313" key="7">
    <source>
        <dbReference type="EMBL" id="SDI47786.1"/>
    </source>
</evidence>
<dbReference type="CDD" id="cd00090">
    <property type="entry name" value="HTH_ARSR"/>
    <property type="match status" value="1"/>
</dbReference>
<dbReference type="SMART" id="SM00347">
    <property type="entry name" value="HTH_MARR"/>
    <property type="match status" value="1"/>
</dbReference>
<dbReference type="PANTHER" id="PTHR33164:SF5">
    <property type="entry name" value="ORGANIC HYDROPEROXIDE RESISTANCE TRANSCRIPTIONAL REGULATOR"/>
    <property type="match status" value="1"/>
</dbReference>
<dbReference type="EMBL" id="FNEJ01000005">
    <property type="protein sequence ID" value="SDI47786.1"/>
    <property type="molecule type" value="Genomic_DNA"/>
</dbReference>